<dbReference type="Proteomes" id="UP000466607">
    <property type="component" value="Chromosome"/>
</dbReference>
<evidence type="ECO:0000313" key="3">
    <source>
        <dbReference type="EMBL" id="BBY17870.1"/>
    </source>
</evidence>
<dbReference type="PANTHER" id="PTHR43384:SF14">
    <property type="entry name" value="ESX-1 SECRETION-ASSOCIATED PROTEIN ESPI"/>
    <property type="match status" value="1"/>
</dbReference>
<dbReference type="SUPFAM" id="SSF52540">
    <property type="entry name" value="P-loop containing nucleoside triphosphate hydrolases"/>
    <property type="match status" value="1"/>
</dbReference>
<dbReference type="Gene3D" id="3.40.50.300">
    <property type="entry name" value="P-loop containing nucleotide triphosphate hydrolases"/>
    <property type="match status" value="1"/>
</dbReference>
<dbReference type="PANTHER" id="PTHR43384">
    <property type="entry name" value="SEPTUM SITE-DETERMINING PROTEIN MIND HOMOLOG, CHLOROPLASTIC-RELATED"/>
    <property type="match status" value="1"/>
</dbReference>
<dbReference type="GO" id="GO:0005829">
    <property type="term" value="C:cytosol"/>
    <property type="evidence" value="ECO:0007669"/>
    <property type="project" value="TreeGrafter"/>
</dbReference>
<feature type="domain" description="CobQ/CobB/MinD/ParA nucleotide binding" evidence="2">
    <location>
        <begin position="132"/>
        <end position="344"/>
    </location>
</feature>
<proteinExistence type="predicted"/>
<evidence type="ECO:0000259" key="2">
    <source>
        <dbReference type="Pfam" id="PF01656"/>
    </source>
</evidence>
<keyword evidence="4" id="KW-1185">Reference proteome</keyword>
<evidence type="ECO:0000256" key="1">
    <source>
        <dbReference type="SAM" id="MobiDB-lite"/>
    </source>
</evidence>
<dbReference type="InterPro" id="IPR050625">
    <property type="entry name" value="ParA/MinD_ATPase"/>
</dbReference>
<dbReference type="GO" id="GO:0016887">
    <property type="term" value="F:ATP hydrolysis activity"/>
    <property type="evidence" value="ECO:0007669"/>
    <property type="project" value="TreeGrafter"/>
</dbReference>
<gene>
    <name evidence="3" type="ORF">MLIT_34620</name>
</gene>
<dbReference type="GO" id="GO:0009898">
    <property type="term" value="C:cytoplasmic side of plasma membrane"/>
    <property type="evidence" value="ECO:0007669"/>
    <property type="project" value="TreeGrafter"/>
</dbReference>
<feature type="region of interest" description="Disordered" evidence="1">
    <location>
        <begin position="1"/>
        <end position="69"/>
    </location>
</feature>
<dbReference type="GO" id="GO:0051782">
    <property type="term" value="P:negative regulation of cell division"/>
    <property type="evidence" value="ECO:0007669"/>
    <property type="project" value="TreeGrafter"/>
</dbReference>
<dbReference type="InterPro" id="IPR027417">
    <property type="entry name" value="P-loop_NTPase"/>
</dbReference>
<protein>
    <submittedName>
        <fullName evidence="3">ATPase</fullName>
    </submittedName>
</protein>
<dbReference type="AlphaFoldDB" id="A0AAD1IM58"/>
<dbReference type="InterPro" id="IPR002586">
    <property type="entry name" value="CobQ/CobB/MinD/ParA_Nub-bd_dom"/>
</dbReference>
<sequence length="377" mass="40090">MGDHSPGGFRAQQRFRDPAAGEPPTPPEWSAPTPPHGMPAIDPAAVQGAVPAPPPVTDSQPVSQPLPVPPTPYLDLSTVALLGQRKSAPSHGWRKWLYLSTFKLVNIGDPRAAQRDGLVTRVKQPLNGCYRIAVLSLKGGVGKTTITATLGATFASIRGDRVVAVDANPDRGTLSQKVPLETTATVRHLLRDAEGIERYSDVRAYTSQGPSRLEVLASETDPAVSEAFSSDDYTRTLEVLERFYSLVLTDCGTGLMHSAMTAVLANADVLVVISSGSVDGARSASATLDWLDAHGHQALVANAIAVINAVRPRSGKVDLQKVSDHFSRRCRAVKVVPFDPHLEEGAEISLDRLKPATREALLELAGVVADGFAGNRA</sequence>
<dbReference type="Pfam" id="PF01656">
    <property type="entry name" value="CbiA"/>
    <property type="match status" value="1"/>
</dbReference>
<dbReference type="EMBL" id="AP022586">
    <property type="protein sequence ID" value="BBY17870.1"/>
    <property type="molecule type" value="Genomic_DNA"/>
</dbReference>
<reference evidence="3 4" key="1">
    <citation type="journal article" date="2019" name="Emerg. Microbes Infect.">
        <title>Comprehensive subspecies identification of 175 nontuberculous mycobacteria species based on 7547 genomic profiles.</title>
        <authorList>
            <person name="Matsumoto Y."/>
            <person name="Kinjo T."/>
            <person name="Motooka D."/>
            <person name="Nabeya D."/>
            <person name="Jung N."/>
            <person name="Uechi K."/>
            <person name="Horii T."/>
            <person name="Iida T."/>
            <person name="Fujita J."/>
            <person name="Nakamura S."/>
        </authorList>
    </citation>
    <scope>NUCLEOTIDE SEQUENCE [LARGE SCALE GENOMIC DNA]</scope>
    <source>
        <strain evidence="3 4">JCM 17423</strain>
    </source>
</reference>
<accession>A0AAD1IM58</accession>
<dbReference type="GO" id="GO:0005524">
    <property type="term" value="F:ATP binding"/>
    <property type="evidence" value="ECO:0007669"/>
    <property type="project" value="TreeGrafter"/>
</dbReference>
<name>A0AAD1IM58_9MYCO</name>
<evidence type="ECO:0000313" key="4">
    <source>
        <dbReference type="Proteomes" id="UP000466607"/>
    </source>
</evidence>
<organism evidence="3 4">
    <name type="scientific">Mycolicibacterium litorale</name>
    <dbReference type="NCBI Taxonomy" id="758802"/>
    <lineage>
        <taxon>Bacteria</taxon>
        <taxon>Bacillati</taxon>
        <taxon>Actinomycetota</taxon>
        <taxon>Actinomycetes</taxon>
        <taxon>Mycobacteriales</taxon>
        <taxon>Mycobacteriaceae</taxon>
        <taxon>Mycolicibacterium</taxon>
    </lineage>
</organism>
<feature type="compositionally biased region" description="Pro residues" evidence="1">
    <location>
        <begin position="21"/>
        <end position="37"/>
    </location>
</feature>
<dbReference type="RefSeq" id="WP_134054840.1">
    <property type="nucleotide sequence ID" value="NZ_AP022586.1"/>
</dbReference>